<dbReference type="Pfam" id="PF12006">
    <property type="entry name" value="DUF3500"/>
    <property type="match status" value="1"/>
</dbReference>
<evidence type="ECO:0000313" key="1">
    <source>
        <dbReference type="EMBL" id="RXK52893.1"/>
    </source>
</evidence>
<evidence type="ECO:0000313" key="2">
    <source>
        <dbReference type="Proteomes" id="UP000290218"/>
    </source>
</evidence>
<dbReference type="OrthoDB" id="581140at2"/>
<dbReference type="Proteomes" id="UP000290218">
    <property type="component" value="Unassembled WGS sequence"/>
</dbReference>
<organism evidence="1 2">
    <name type="scientific">Oleiharenicola lentus</name>
    <dbReference type="NCBI Taxonomy" id="2508720"/>
    <lineage>
        <taxon>Bacteria</taxon>
        <taxon>Pseudomonadati</taxon>
        <taxon>Verrucomicrobiota</taxon>
        <taxon>Opitutia</taxon>
        <taxon>Opitutales</taxon>
        <taxon>Opitutaceae</taxon>
        <taxon>Oleiharenicola</taxon>
    </lineage>
</organism>
<dbReference type="PANTHER" id="PTHR37489">
    <property type="entry name" value="DUF3500 DOMAIN-CONTAINING PROTEIN"/>
    <property type="match status" value="1"/>
</dbReference>
<dbReference type="EMBL" id="SDHX01000002">
    <property type="protein sequence ID" value="RXK52893.1"/>
    <property type="molecule type" value="Genomic_DNA"/>
</dbReference>
<comment type="caution">
    <text evidence="1">The sequence shown here is derived from an EMBL/GenBank/DDBJ whole genome shotgun (WGS) entry which is preliminary data.</text>
</comment>
<accession>A0A4Q1C3P8</accession>
<dbReference type="AlphaFoldDB" id="A0A4Q1C3P8"/>
<dbReference type="InterPro" id="IPR021889">
    <property type="entry name" value="DUF3500"/>
</dbReference>
<reference evidence="1 2" key="1">
    <citation type="submission" date="2019-01" db="EMBL/GenBank/DDBJ databases">
        <title>Lacunisphaera sp. strain TWA-58.</title>
        <authorList>
            <person name="Chen W.-M."/>
        </authorList>
    </citation>
    <scope>NUCLEOTIDE SEQUENCE [LARGE SCALE GENOMIC DNA]</scope>
    <source>
        <strain evidence="1 2">TWA-58</strain>
    </source>
</reference>
<proteinExistence type="predicted"/>
<keyword evidence="2" id="KW-1185">Reference proteome</keyword>
<dbReference type="PANTHER" id="PTHR37489:SF1">
    <property type="entry name" value="DUF3500 DOMAIN-CONTAINING PROTEIN"/>
    <property type="match status" value="1"/>
</dbReference>
<name>A0A4Q1C3P8_9BACT</name>
<sequence length="345" mass="38428">MPHPTRLAALLLVTCLSVFGHEDHPPGEEMADAATAWLQSLDGTQRQAAVYPLADEERENWHFVPKARNGVPLKEMTPAQRKLARDLIAAGLSQRGLLTTDAIIALEDVLFAMEGTARRDRGLYHFTIFGAPDRLGTWGWRIEGHHLSVNFLIVEGTRISATPMFFGSNPAEVRIAHAHKGRRALAAEEDLGRALMLSFNPEQRSTALISTRAPADIITGNDRQALLAAPSGLSYAQMNHAQQAQLRALTEVYAGRLRAELAAAELQKIADRGWNKVHFAWAGGLERGDAHYYRIHSPDFVIEYDNTQNGANHIHTTWRDFRGDFGRDLLKEHHLESHAQDKAKH</sequence>
<gene>
    <name evidence="1" type="ORF">ESB00_14370</name>
</gene>
<dbReference type="RefSeq" id="WP_129048483.1">
    <property type="nucleotide sequence ID" value="NZ_SDHX01000002.1"/>
</dbReference>
<protein>
    <submittedName>
        <fullName evidence="1">DUF3500 domain-containing protein</fullName>
    </submittedName>
</protein>